<evidence type="ECO:0000313" key="4">
    <source>
        <dbReference type="Proteomes" id="UP001500218"/>
    </source>
</evidence>
<dbReference type="Proteomes" id="UP001500218">
    <property type="component" value="Unassembled WGS sequence"/>
</dbReference>
<accession>A0ABN2MPY6</accession>
<gene>
    <name evidence="3" type="ORF">GCM10009682_61260</name>
</gene>
<comment type="caution">
    <text evidence="3">The sequence shown here is derived from an EMBL/GenBank/DDBJ whole genome shotgun (WGS) entry which is preliminary data.</text>
</comment>
<keyword evidence="2" id="KW-0472">Membrane</keyword>
<keyword evidence="4" id="KW-1185">Reference proteome</keyword>
<keyword evidence="2" id="KW-1133">Transmembrane helix</keyword>
<protein>
    <recommendedName>
        <fullName evidence="5">TM2 domain-containing protein</fullName>
    </recommendedName>
</protein>
<organism evidence="3 4">
    <name type="scientific">Luedemannella flava</name>
    <dbReference type="NCBI Taxonomy" id="349316"/>
    <lineage>
        <taxon>Bacteria</taxon>
        <taxon>Bacillati</taxon>
        <taxon>Actinomycetota</taxon>
        <taxon>Actinomycetes</taxon>
        <taxon>Micromonosporales</taxon>
        <taxon>Micromonosporaceae</taxon>
        <taxon>Luedemannella</taxon>
    </lineage>
</organism>
<dbReference type="EMBL" id="BAAALT010000284">
    <property type="protein sequence ID" value="GAA1834673.1"/>
    <property type="molecule type" value="Genomic_DNA"/>
</dbReference>
<feature type="transmembrane region" description="Helical" evidence="2">
    <location>
        <begin position="164"/>
        <end position="188"/>
    </location>
</feature>
<proteinExistence type="predicted"/>
<keyword evidence="2" id="KW-0812">Transmembrane</keyword>
<reference evidence="4" key="1">
    <citation type="journal article" date="2019" name="Int. J. Syst. Evol. Microbiol.">
        <title>The Global Catalogue of Microorganisms (GCM) 10K type strain sequencing project: providing services to taxonomists for standard genome sequencing and annotation.</title>
        <authorList>
            <consortium name="The Broad Institute Genomics Platform"/>
            <consortium name="The Broad Institute Genome Sequencing Center for Infectious Disease"/>
            <person name="Wu L."/>
            <person name="Ma J."/>
        </authorList>
    </citation>
    <scope>NUCLEOTIDE SEQUENCE [LARGE SCALE GENOMIC DNA]</scope>
    <source>
        <strain evidence="4">JCM 13250</strain>
    </source>
</reference>
<evidence type="ECO:0008006" key="5">
    <source>
        <dbReference type="Google" id="ProtNLM"/>
    </source>
</evidence>
<evidence type="ECO:0000256" key="1">
    <source>
        <dbReference type="SAM" id="MobiDB-lite"/>
    </source>
</evidence>
<sequence>MTTHPHDSTDPGDPVDPYDSAAGPHPYAETYRIPPEPDNLPATYIDSQPWDVVQPAAQPPAPYYPPATVYPPGSYPVPQGYPPAGGGYAPAGGYAPPPGSYPVLQPIVVVQQPPHAPFGVDPISGQPLSDKSKVVAGLLQLLPGLLLSTGGIGRLYAGHVGLGVVQLLCTLVAWTGVVCGLVTLGFGWCLTLPFWLWFVIDGIVLLAGRPVDGSGRLLRS</sequence>
<dbReference type="RefSeq" id="WP_344140038.1">
    <property type="nucleotide sequence ID" value="NZ_BAAALT010000284.1"/>
</dbReference>
<evidence type="ECO:0000256" key="2">
    <source>
        <dbReference type="SAM" id="Phobius"/>
    </source>
</evidence>
<evidence type="ECO:0000313" key="3">
    <source>
        <dbReference type="EMBL" id="GAA1834673.1"/>
    </source>
</evidence>
<feature type="transmembrane region" description="Helical" evidence="2">
    <location>
        <begin position="194"/>
        <end position="211"/>
    </location>
</feature>
<feature type="region of interest" description="Disordered" evidence="1">
    <location>
        <begin position="1"/>
        <end position="45"/>
    </location>
</feature>
<name>A0ABN2MPY6_9ACTN</name>